<dbReference type="Proteomes" id="UP001177021">
    <property type="component" value="Unassembled WGS sequence"/>
</dbReference>
<protein>
    <submittedName>
        <fullName evidence="1">Uncharacterized protein</fullName>
    </submittedName>
</protein>
<gene>
    <name evidence="1" type="ORF">MILVUS5_LOCUS16956</name>
</gene>
<evidence type="ECO:0000313" key="1">
    <source>
        <dbReference type="EMBL" id="CAJ2648655.1"/>
    </source>
</evidence>
<keyword evidence="2" id="KW-1185">Reference proteome</keyword>
<dbReference type="EMBL" id="CASHSV030000109">
    <property type="protein sequence ID" value="CAJ2648655.1"/>
    <property type="molecule type" value="Genomic_DNA"/>
</dbReference>
<proteinExistence type="predicted"/>
<name>A0ACB0JYM4_TRIPR</name>
<organism evidence="1 2">
    <name type="scientific">Trifolium pratense</name>
    <name type="common">Red clover</name>
    <dbReference type="NCBI Taxonomy" id="57577"/>
    <lineage>
        <taxon>Eukaryota</taxon>
        <taxon>Viridiplantae</taxon>
        <taxon>Streptophyta</taxon>
        <taxon>Embryophyta</taxon>
        <taxon>Tracheophyta</taxon>
        <taxon>Spermatophyta</taxon>
        <taxon>Magnoliopsida</taxon>
        <taxon>eudicotyledons</taxon>
        <taxon>Gunneridae</taxon>
        <taxon>Pentapetalae</taxon>
        <taxon>rosids</taxon>
        <taxon>fabids</taxon>
        <taxon>Fabales</taxon>
        <taxon>Fabaceae</taxon>
        <taxon>Papilionoideae</taxon>
        <taxon>50 kb inversion clade</taxon>
        <taxon>NPAAA clade</taxon>
        <taxon>Hologalegina</taxon>
        <taxon>IRL clade</taxon>
        <taxon>Trifolieae</taxon>
        <taxon>Trifolium</taxon>
    </lineage>
</organism>
<reference evidence="1" key="1">
    <citation type="submission" date="2023-10" db="EMBL/GenBank/DDBJ databases">
        <authorList>
            <person name="Rodriguez Cubillos JULIANA M."/>
            <person name="De Vega J."/>
        </authorList>
    </citation>
    <scope>NUCLEOTIDE SEQUENCE</scope>
</reference>
<sequence length="241" mass="27593">MEIDIYMTLKFAQRVKAIKNKAVVNEVMHDDVNQLREVIRELKDELHQVKTNGYNPSDGSGGHSAALIRRSLILMQPRMHYPLSLPHIDEDGDEEMEIDEEGVEDHTRILHNSSKDSETFYKHPEVLKMKIELKRVQDELQEYQNFYDFGEREVLMEEICNLRNQLHFYIDYSSAPARLAANLIAVPDSAEASAEANTNEESNEDSVKVKLEQEEINGLGQKAGGFSFLKNSELKLTLTGR</sequence>
<evidence type="ECO:0000313" key="2">
    <source>
        <dbReference type="Proteomes" id="UP001177021"/>
    </source>
</evidence>
<accession>A0ACB0JYM4</accession>
<comment type="caution">
    <text evidence="1">The sequence shown here is derived from an EMBL/GenBank/DDBJ whole genome shotgun (WGS) entry which is preliminary data.</text>
</comment>